<dbReference type="Pfam" id="PF23230">
    <property type="entry name" value="zf-C2H2_13"/>
    <property type="match status" value="1"/>
</dbReference>
<sequence length="888" mass="100227">MLQCAIYPPQIELSFEDCWKIVHLSLLFIFSNNIGCVSRTFLNQTIEATLSTSMASREEANSSDNENLCVVCFKNVDIYSIGPCDHPVCFECSTRMRVLCRQNECPICRSDMPKVIFTKKVEQFASLFPRLEKSSLQDRKFGLYFRTSEAQRAYYKLLEHRCHICDKYDDRKWPFKTYQQLKDHMRREHELFYCDICVENLKIFTFERRCYTRQELGHHRRKGDPDNTSHRGHPLCEFCDTRYMDNDELFRHLRRTHLFCHLCDADGKHQYYVCMDDLLKHFKEEHFLCEEGDCRNMPLTAVFRSDIDLKAHVATEHSRHMSKSATKQARTLELEFTLAPRPRTDNNRNRRYDNRRIDNDPYDEPGGGPGGGGEVGSGRFFVNPLTPQDFPALGSASGSVTFRPASVNFASRNNSNLRQEDFPSLGGSRGPSALTITTNSASTRSNRAPEVTITRTVRGQQQGQPRRNNDFPVLSGTSSNNTGSSTVRLSVNSQDSHTSPKVSIHVNHRPNGGITTHITTSASSNSSASRPTEAFPALGSAQQGGAEQPQWVQVKHKKQESKAPKVTPTPTLPPGDLQQFPSLQKTKKGNTNTSSGNNWVNLNSMNSAMARNREAEARAASLKPKPPVENKQDNTENKGKKKKKSKDKPLDTEKKKGEQNSANESNNNEDIIKNGMIKKRSEIKIGNLRNTGESSVVSNRSEESTKPPPGFTIKPPPGLSPASFPSLGGVANDLTFTSSSGQSYSITPSIKYHPPVNFHARNQNLIKKVMSILNSDTIKEFKTYSDLFRNGGFPTDNYYAHCKQVLGSNFEEIFPELLVLLPDIDKQQELFRVYDGKGKKLLVICENCKQVIYRKELTEHYSYHTLDSQFPSLDVGKPQGSNGAWKKS</sequence>
<evidence type="ECO:0000256" key="8">
    <source>
        <dbReference type="ARBA" id="ARBA00022723"/>
    </source>
</evidence>
<comment type="caution">
    <text evidence="15">The sequence shown here is derived from an EMBL/GenBank/DDBJ whole genome shotgun (WGS) entry which is preliminary data.</text>
</comment>
<name>A0A9P0KZQ9_ACAOB</name>
<dbReference type="CDD" id="cd16615">
    <property type="entry name" value="RING-HC_ZNF598"/>
    <property type="match status" value="1"/>
</dbReference>
<evidence type="ECO:0000256" key="6">
    <source>
        <dbReference type="ARBA" id="ARBA00022553"/>
    </source>
</evidence>
<evidence type="ECO:0000256" key="5">
    <source>
        <dbReference type="ARBA" id="ARBA00022490"/>
    </source>
</evidence>
<feature type="compositionally biased region" description="Basic and acidic residues" evidence="13">
    <location>
        <begin position="342"/>
        <end position="359"/>
    </location>
</feature>
<dbReference type="Gene3D" id="3.30.40.10">
    <property type="entry name" value="Zinc/RING finger domain, C3HC4 (zinc finger)"/>
    <property type="match status" value="1"/>
</dbReference>
<evidence type="ECO:0000256" key="3">
    <source>
        <dbReference type="ARBA" id="ARBA00004906"/>
    </source>
</evidence>
<dbReference type="Proteomes" id="UP001152888">
    <property type="component" value="Unassembled WGS sequence"/>
</dbReference>
<dbReference type="PANTHER" id="PTHR22938">
    <property type="entry name" value="ZINC FINGER PROTEIN 598"/>
    <property type="match status" value="1"/>
</dbReference>
<dbReference type="GO" id="GO:0061630">
    <property type="term" value="F:ubiquitin protein ligase activity"/>
    <property type="evidence" value="ECO:0007669"/>
    <property type="project" value="UniProtKB-EC"/>
</dbReference>
<feature type="compositionally biased region" description="Low complexity" evidence="13">
    <location>
        <begin position="475"/>
        <end position="486"/>
    </location>
</feature>
<accession>A0A9P0KZQ9</accession>
<evidence type="ECO:0000313" key="16">
    <source>
        <dbReference type="Proteomes" id="UP001152888"/>
    </source>
</evidence>
<feature type="compositionally biased region" description="Polar residues" evidence="13">
    <location>
        <begin position="487"/>
        <end position="501"/>
    </location>
</feature>
<dbReference type="InterPro" id="IPR013087">
    <property type="entry name" value="Znf_C2H2_type"/>
</dbReference>
<organism evidence="15 16">
    <name type="scientific">Acanthoscelides obtectus</name>
    <name type="common">Bean weevil</name>
    <name type="synonym">Bruchus obtectus</name>
    <dbReference type="NCBI Taxonomy" id="200917"/>
    <lineage>
        <taxon>Eukaryota</taxon>
        <taxon>Metazoa</taxon>
        <taxon>Ecdysozoa</taxon>
        <taxon>Arthropoda</taxon>
        <taxon>Hexapoda</taxon>
        <taxon>Insecta</taxon>
        <taxon>Pterygota</taxon>
        <taxon>Neoptera</taxon>
        <taxon>Endopterygota</taxon>
        <taxon>Coleoptera</taxon>
        <taxon>Polyphaga</taxon>
        <taxon>Cucujiformia</taxon>
        <taxon>Chrysomeloidea</taxon>
        <taxon>Chrysomelidae</taxon>
        <taxon>Bruchinae</taxon>
        <taxon>Bruchini</taxon>
        <taxon>Acanthoscelides</taxon>
    </lineage>
</organism>
<comment type="similarity">
    <text evidence="11">Belongs to the ZNF598/HEL2 family.</text>
</comment>
<dbReference type="InterPro" id="IPR001841">
    <property type="entry name" value="Znf_RING"/>
</dbReference>
<feature type="compositionally biased region" description="Basic and acidic residues" evidence="13">
    <location>
        <begin position="647"/>
        <end position="658"/>
    </location>
</feature>
<dbReference type="PROSITE" id="PS50089">
    <property type="entry name" value="ZF_RING_2"/>
    <property type="match status" value="1"/>
</dbReference>
<dbReference type="InterPro" id="IPR056437">
    <property type="entry name" value="Znf-C2H2_ZNF598/HEL2"/>
</dbReference>
<dbReference type="InterPro" id="IPR041888">
    <property type="entry name" value="RING-HC_ZNF598/HEL2"/>
</dbReference>
<dbReference type="AlphaFoldDB" id="A0A9P0KZQ9"/>
<comment type="pathway">
    <text evidence="3">Protein modification; protein ubiquitination.</text>
</comment>
<keyword evidence="9 12" id="KW-0863">Zinc-finger</keyword>
<evidence type="ECO:0000256" key="11">
    <source>
        <dbReference type="ARBA" id="ARBA00035113"/>
    </source>
</evidence>
<feature type="compositionally biased region" description="Low complexity" evidence="13">
    <location>
        <begin position="454"/>
        <end position="466"/>
    </location>
</feature>
<evidence type="ECO:0000256" key="10">
    <source>
        <dbReference type="ARBA" id="ARBA00022833"/>
    </source>
</evidence>
<feature type="compositionally biased region" description="Gly residues" evidence="13">
    <location>
        <begin position="365"/>
        <end position="376"/>
    </location>
</feature>
<dbReference type="EMBL" id="CAKOFQ010006998">
    <property type="protein sequence ID" value="CAH1986359.1"/>
    <property type="molecule type" value="Genomic_DNA"/>
</dbReference>
<dbReference type="Pfam" id="PF23202">
    <property type="entry name" value="PAH_ZNF598"/>
    <property type="match status" value="1"/>
</dbReference>
<feature type="compositionally biased region" description="Low complexity" evidence="13">
    <location>
        <begin position="660"/>
        <end position="669"/>
    </location>
</feature>
<evidence type="ECO:0000256" key="9">
    <source>
        <dbReference type="ARBA" id="ARBA00022771"/>
    </source>
</evidence>
<evidence type="ECO:0000256" key="4">
    <source>
        <dbReference type="ARBA" id="ARBA00012483"/>
    </source>
</evidence>
<comment type="subcellular location">
    <subcellularLocation>
        <location evidence="2">Cytoplasm</location>
    </subcellularLocation>
</comment>
<feature type="compositionally biased region" description="Basic and acidic residues" evidence="13">
    <location>
        <begin position="626"/>
        <end position="638"/>
    </location>
</feature>
<dbReference type="GO" id="GO:0008270">
    <property type="term" value="F:zinc ion binding"/>
    <property type="evidence" value="ECO:0007669"/>
    <property type="project" value="UniProtKB-KW"/>
</dbReference>
<keyword evidence="5" id="KW-0963">Cytoplasm</keyword>
<evidence type="ECO:0000256" key="13">
    <source>
        <dbReference type="SAM" id="MobiDB-lite"/>
    </source>
</evidence>
<keyword evidence="7" id="KW-0808">Transferase</keyword>
<dbReference type="EC" id="2.3.2.27" evidence="4"/>
<protein>
    <recommendedName>
        <fullName evidence="4">RING-type E3 ubiquitin transferase</fullName>
        <ecNumber evidence="4">2.3.2.27</ecNumber>
    </recommendedName>
</protein>
<dbReference type="PROSITE" id="PS00028">
    <property type="entry name" value="ZINC_FINGER_C2H2_1"/>
    <property type="match status" value="1"/>
</dbReference>
<dbReference type="SUPFAM" id="SSF57850">
    <property type="entry name" value="RING/U-box"/>
    <property type="match status" value="1"/>
</dbReference>
<feature type="compositionally biased region" description="Polar residues" evidence="13">
    <location>
        <begin position="579"/>
        <end position="605"/>
    </location>
</feature>
<reference evidence="15" key="1">
    <citation type="submission" date="2022-03" db="EMBL/GenBank/DDBJ databases">
        <authorList>
            <person name="Sayadi A."/>
        </authorList>
    </citation>
    <scope>NUCLEOTIDE SEQUENCE</scope>
</reference>
<evidence type="ECO:0000256" key="7">
    <source>
        <dbReference type="ARBA" id="ARBA00022679"/>
    </source>
</evidence>
<feature type="region of interest" description="Disordered" evidence="13">
    <location>
        <begin position="414"/>
        <end position="715"/>
    </location>
</feature>
<evidence type="ECO:0000256" key="2">
    <source>
        <dbReference type="ARBA" id="ARBA00004496"/>
    </source>
</evidence>
<dbReference type="PANTHER" id="PTHR22938:SF0">
    <property type="entry name" value="E3 UBIQUITIN-PROTEIN LIGASE ZNF598"/>
    <property type="match status" value="1"/>
</dbReference>
<dbReference type="InterPro" id="IPR057634">
    <property type="entry name" value="PAH_ZNF598/HEL2"/>
</dbReference>
<feature type="domain" description="RING-type" evidence="14">
    <location>
        <begin position="69"/>
        <end position="109"/>
    </location>
</feature>
<evidence type="ECO:0000256" key="12">
    <source>
        <dbReference type="PROSITE-ProRule" id="PRU00175"/>
    </source>
</evidence>
<feature type="compositionally biased region" description="Low complexity" evidence="13">
    <location>
        <begin position="514"/>
        <end position="529"/>
    </location>
</feature>
<dbReference type="GO" id="GO:0005737">
    <property type="term" value="C:cytoplasm"/>
    <property type="evidence" value="ECO:0007669"/>
    <property type="project" value="UniProtKB-SubCell"/>
</dbReference>
<keyword evidence="8" id="KW-0479">Metal-binding</keyword>
<gene>
    <name evidence="15" type="ORF">ACAOBT_LOCUS17200</name>
</gene>
<dbReference type="GO" id="GO:0043022">
    <property type="term" value="F:ribosome binding"/>
    <property type="evidence" value="ECO:0007669"/>
    <property type="project" value="TreeGrafter"/>
</dbReference>
<dbReference type="GO" id="GO:0016567">
    <property type="term" value="P:protein ubiquitination"/>
    <property type="evidence" value="ECO:0007669"/>
    <property type="project" value="TreeGrafter"/>
</dbReference>
<dbReference type="InterPro" id="IPR044288">
    <property type="entry name" value="ZNF598/HEL2"/>
</dbReference>
<feature type="compositionally biased region" description="Polar residues" evidence="13">
    <location>
        <begin position="434"/>
        <end position="446"/>
    </location>
</feature>
<feature type="region of interest" description="Disordered" evidence="13">
    <location>
        <begin position="318"/>
        <end position="383"/>
    </location>
</feature>
<evidence type="ECO:0000256" key="1">
    <source>
        <dbReference type="ARBA" id="ARBA00000900"/>
    </source>
</evidence>
<dbReference type="OrthoDB" id="3838338at2759"/>
<dbReference type="InterPro" id="IPR013083">
    <property type="entry name" value="Znf_RING/FYVE/PHD"/>
</dbReference>
<feature type="compositionally biased region" description="Pro residues" evidence="13">
    <location>
        <begin position="706"/>
        <end position="715"/>
    </location>
</feature>
<evidence type="ECO:0000259" key="14">
    <source>
        <dbReference type="PROSITE" id="PS50089"/>
    </source>
</evidence>
<evidence type="ECO:0000313" key="15">
    <source>
        <dbReference type="EMBL" id="CAH1986359.1"/>
    </source>
</evidence>
<comment type="catalytic activity">
    <reaction evidence="1">
        <text>S-ubiquitinyl-[E2 ubiquitin-conjugating enzyme]-L-cysteine + [acceptor protein]-L-lysine = [E2 ubiquitin-conjugating enzyme]-L-cysteine + N(6)-ubiquitinyl-[acceptor protein]-L-lysine.</text>
        <dbReference type="EC" id="2.3.2.27"/>
    </reaction>
</comment>
<keyword evidence="10" id="KW-0862">Zinc</keyword>
<dbReference type="SMART" id="SM00355">
    <property type="entry name" value="ZnF_C2H2"/>
    <property type="match status" value="5"/>
</dbReference>
<keyword evidence="6" id="KW-0597">Phosphoprotein</keyword>
<dbReference type="Pfam" id="PF25447">
    <property type="entry name" value="RING_ZNF598"/>
    <property type="match status" value="1"/>
</dbReference>
<dbReference type="GO" id="GO:0072344">
    <property type="term" value="P:rescue of stalled ribosome"/>
    <property type="evidence" value="ECO:0007669"/>
    <property type="project" value="InterPro"/>
</dbReference>
<proteinExistence type="inferred from homology"/>
<keyword evidence="16" id="KW-1185">Reference proteome</keyword>